<feature type="compositionally biased region" description="Basic and acidic residues" evidence="1">
    <location>
        <begin position="719"/>
        <end position="728"/>
    </location>
</feature>
<keyword evidence="3" id="KW-1185">Reference proteome</keyword>
<feature type="compositionally biased region" description="Low complexity" evidence="1">
    <location>
        <begin position="363"/>
        <end position="379"/>
    </location>
</feature>
<dbReference type="Proteomes" id="UP001600888">
    <property type="component" value="Unassembled WGS sequence"/>
</dbReference>
<feature type="compositionally biased region" description="Polar residues" evidence="1">
    <location>
        <begin position="226"/>
        <end position="241"/>
    </location>
</feature>
<dbReference type="InterPro" id="IPR029006">
    <property type="entry name" value="ADF-H/Gelsolin-like_dom_sf"/>
</dbReference>
<feature type="compositionally biased region" description="Polar residues" evidence="1">
    <location>
        <begin position="381"/>
        <end position="394"/>
    </location>
</feature>
<organism evidence="2 3">
    <name type="scientific">Diaporthe vaccinii</name>
    <dbReference type="NCBI Taxonomy" id="105482"/>
    <lineage>
        <taxon>Eukaryota</taxon>
        <taxon>Fungi</taxon>
        <taxon>Dikarya</taxon>
        <taxon>Ascomycota</taxon>
        <taxon>Pezizomycotina</taxon>
        <taxon>Sordariomycetes</taxon>
        <taxon>Sordariomycetidae</taxon>
        <taxon>Diaporthales</taxon>
        <taxon>Diaporthaceae</taxon>
        <taxon>Diaporthe</taxon>
        <taxon>Diaporthe eres species complex</taxon>
    </lineage>
</organism>
<feature type="compositionally biased region" description="Polar residues" evidence="1">
    <location>
        <begin position="1104"/>
        <end position="1117"/>
    </location>
</feature>
<name>A0ABR4EJW3_9PEZI</name>
<evidence type="ECO:0008006" key="4">
    <source>
        <dbReference type="Google" id="ProtNLM"/>
    </source>
</evidence>
<feature type="compositionally biased region" description="Polar residues" evidence="1">
    <location>
        <begin position="498"/>
        <end position="519"/>
    </location>
</feature>
<feature type="compositionally biased region" description="Basic and acidic residues" evidence="1">
    <location>
        <begin position="986"/>
        <end position="1001"/>
    </location>
</feature>
<accession>A0ABR4EJW3</accession>
<dbReference type="Gene3D" id="3.40.20.10">
    <property type="entry name" value="Severin"/>
    <property type="match status" value="1"/>
</dbReference>
<proteinExistence type="predicted"/>
<feature type="compositionally biased region" description="Basic and acidic residues" evidence="1">
    <location>
        <begin position="1121"/>
        <end position="1131"/>
    </location>
</feature>
<feature type="compositionally biased region" description="Polar residues" evidence="1">
    <location>
        <begin position="569"/>
        <end position="581"/>
    </location>
</feature>
<feature type="compositionally biased region" description="Polar residues" evidence="1">
    <location>
        <begin position="468"/>
        <end position="487"/>
    </location>
</feature>
<feature type="compositionally biased region" description="Basic and acidic residues" evidence="1">
    <location>
        <begin position="435"/>
        <end position="445"/>
    </location>
</feature>
<evidence type="ECO:0000313" key="3">
    <source>
        <dbReference type="Proteomes" id="UP001600888"/>
    </source>
</evidence>
<feature type="compositionally biased region" description="Basic and acidic residues" evidence="1">
    <location>
        <begin position="201"/>
        <end position="211"/>
    </location>
</feature>
<reference evidence="2 3" key="1">
    <citation type="submission" date="2024-03" db="EMBL/GenBank/DDBJ databases">
        <title>A high-quality draft genome sequence of Diaporthe vaccinii, a causative agent of upright dieback and viscid rot disease in cranberry plants.</title>
        <authorList>
            <person name="Sarrasin M."/>
            <person name="Lang B.F."/>
            <person name="Burger G."/>
        </authorList>
    </citation>
    <scope>NUCLEOTIDE SEQUENCE [LARGE SCALE GENOMIC DNA]</scope>
    <source>
        <strain evidence="2 3">IS7</strain>
    </source>
</reference>
<gene>
    <name evidence="2" type="ORF">FJTKL_10335</name>
</gene>
<feature type="compositionally biased region" description="Polar residues" evidence="1">
    <location>
        <begin position="792"/>
        <end position="801"/>
    </location>
</feature>
<feature type="compositionally biased region" description="Polar residues" evidence="1">
    <location>
        <begin position="527"/>
        <end position="541"/>
    </location>
</feature>
<comment type="caution">
    <text evidence="2">The sequence shown here is derived from an EMBL/GenBank/DDBJ whole genome shotgun (WGS) entry which is preliminary data.</text>
</comment>
<dbReference type="EMBL" id="JBAWTH010000047">
    <property type="protein sequence ID" value="KAL2282690.1"/>
    <property type="molecule type" value="Genomic_DNA"/>
</dbReference>
<sequence length="1295" mass="139105">MVRDVQFLVIHGADSAPRACAMLCNLVRLLVRQYVTSNCANTSLTPPIVSAYRFLLKYTTRDEVDVLAKGSGGTVDMRNNIAQYEETSPLFGLLRYRRRNVIIKYLPEGCSRLIQARLAVHFNAVCERFAPYDTTFDIAEAKELKDTKLSAACSLHTASESTSSSTSSLRRRRLMEIAEEEEGEQRTAKRQSTVEEEEDHQSDIDPTESRPRSPITGPPVTLDPQLASSPEASQFAGSTEPPSFIGAPRPASPAKSFETDTGRRLSSQSSRQDYYSSSSYYNKPRVKLGPRPSIDPAGKQGSSGSVRPVASMPTSLKLSFKGAKRTKTQDDSSSVISEEPGDNAFLTQSIPLPGDSSLLQALRPRTSGGRPSTSSGVSVKSLPSISAPTKNTMTPEKLRLMKAMQLRERKKMASAQPPPVPSVQVTADPEEAETAVEKPETRDETQASAENDQAADHLSLTKIESEGDNTSTIPTDHASVRTQTDSRPPSPICASSEVGDSTKASSVSDSTEETIQGQGDKNEQDCGHNTGSTQEADTPNQDDARLGEAPAAGPDDAGIESGPGVEGQEVSQAPLTHMEQQPDTEDVQREVEENATLVQKDQPAEHSFIPTSKFAKAMNGQAVVEPMGPDPHEVTSVPERIDEVGPAPVDPAAERTQDGSAASPPKWNLPISKYSTHDSSKTLAPSPIPAIVTSSTDTPDGDHEDLANAADTMEAESASSEKRSKRPEPINTDLDLPDRQPVQEDGQPAGEPQSATIQEAKPLIIASPFASPVTATSQGQPSEPPTPRIMRTVSSPIQSPQKPTPGAGPPSARSVSQGAAFHSRMNQQSASHLGPRPPGKLSGGLASRIKAFEQLATKPPSPGLPVVSAKDRPSSAFFSVRKNSIRDGAQSPAALERANSVRGRSPGNSLETSPEAIIKPSRERSGSVASRLSVFEGGNAPRGRPESISVTARIVRDPGPTLPRPQDTPHDHESSPLELRQSPLIIDHRKGAETPELEHIPDAAPPVPTPLVHAGEPQPRKSLQERRLSKTGSQAAGDEPRDGHRPGQRTSLTMARDFLRDSMVGKDAASTPRPLSMHQHHTSLMGRLSISSKRTSFGPDAATSPVNPLSPTWTGELSESGDDKKSKEGNRASRFMRRLSSSLSPRKQSTPTISPTLAEESVADVEKATPPRAMTAPSLPTAAPLAASLGDVNVQFPDNLLWKRRTVSLDTIGYLLLNAVQGVTSIREKQLKRYHLSEFKPPYAPEIEFQELPNSVCLDFIDGSSLQIAFQDRAGQLNGLHTLQENHKKHISSAS</sequence>
<feature type="compositionally biased region" description="Basic and acidic residues" evidence="1">
    <location>
        <begin position="1018"/>
        <end position="1028"/>
    </location>
</feature>
<feature type="compositionally biased region" description="Low complexity" evidence="1">
    <location>
        <begin position="266"/>
        <end position="281"/>
    </location>
</feature>
<protein>
    <recommendedName>
        <fullName evidence="4">GPI-anchored cell surface glycoprotein</fullName>
    </recommendedName>
</protein>
<feature type="region of interest" description="Disordered" evidence="1">
    <location>
        <begin position="623"/>
        <end position="1178"/>
    </location>
</feature>
<evidence type="ECO:0000313" key="2">
    <source>
        <dbReference type="EMBL" id="KAL2282690.1"/>
    </source>
</evidence>
<evidence type="ECO:0000256" key="1">
    <source>
        <dbReference type="SAM" id="MobiDB-lite"/>
    </source>
</evidence>
<feature type="region of interest" description="Disordered" evidence="1">
    <location>
        <begin position="177"/>
        <end position="608"/>
    </location>
</feature>
<dbReference type="SUPFAM" id="SSF55753">
    <property type="entry name" value="Actin depolymerizing proteins"/>
    <property type="match status" value="1"/>
</dbReference>